<keyword evidence="2" id="KW-0862">Zinc</keyword>
<proteinExistence type="predicted"/>
<evidence type="ECO:0000256" key="3">
    <source>
        <dbReference type="PROSITE-ProRule" id="PRU00024"/>
    </source>
</evidence>
<dbReference type="Pfam" id="PF00643">
    <property type="entry name" value="zf-B_box"/>
    <property type="match status" value="1"/>
</dbReference>
<keyword evidence="1 3" id="KW-0863">Zinc-finger</keyword>
<feature type="non-terminal residue" evidence="5">
    <location>
        <position position="1"/>
    </location>
</feature>
<dbReference type="Proteomes" id="UP001529510">
    <property type="component" value="Unassembled WGS sequence"/>
</dbReference>
<evidence type="ECO:0000256" key="1">
    <source>
        <dbReference type="ARBA" id="ARBA00022771"/>
    </source>
</evidence>
<sequence>EHPPLNLALRNLCETCQRSSFGGESLCDVHDEKLNLFCLDDQQPVCLVCRDSRKHANHSFCPMDEAVMNNK</sequence>
<dbReference type="PROSITE" id="PS50119">
    <property type="entry name" value="ZF_BBOX"/>
    <property type="match status" value="1"/>
</dbReference>
<evidence type="ECO:0000313" key="5">
    <source>
        <dbReference type="EMBL" id="KAL0163417.1"/>
    </source>
</evidence>
<dbReference type="InterPro" id="IPR000315">
    <property type="entry name" value="Znf_B-box"/>
</dbReference>
<keyword evidence="1 3" id="KW-0479">Metal-binding</keyword>
<dbReference type="AlphaFoldDB" id="A0ABD0NNZ7"/>
<dbReference type="SUPFAM" id="SSF57845">
    <property type="entry name" value="B-box zinc-binding domain"/>
    <property type="match status" value="1"/>
</dbReference>
<gene>
    <name evidence="5" type="ORF">M9458_042813</name>
</gene>
<dbReference type="PANTHER" id="PTHR24103">
    <property type="entry name" value="E3 UBIQUITIN-PROTEIN LIGASE TRIM"/>
    <property type="match status" value="1"/>
</dbReference>
<feature type="non-terminal residue" evidence="5">
    <location>
        <position position="71"/>
    </location>
</feature>
<organism evidence="5 6">
    <name type="scientific">Cirrhinus mrigala</name>
    <name type="common">Mrigala</name>
    <dbReference type="NCBI Taxonomy" id="683832"/>
    <lineage>
        <taxon>Eukaryota</taxon>
        <taxon>Metazoa</taxon>
        <taxon>Chordata</taxon>
        <taxon>Craniata</taxon>
        <taxon>Vertebrata</taxon>
        <taxon>Euteleostomi</taxon>
        <taxon>Actinopterygii</taxon>
        <taxon>Neopterygii</taxon>
        <taxon>Teleostei</taxon>
        <taxon>Ostariophysi</taxon>
        <taxon>Cypriniformes</taxon>
        <taxon>Cyprinidae</taxon>
        <taxon>Labeoninae</taxon>
        <taxon>Labeonini</taxon>
        <taxon>Cirrhinus</taxon>
    </lineage>
</organism>
<evidence type="ECO:0000259" key="4">
    <source>
        <dbReference type="PROSITE" id="PS50119"/>
    </source>
</evidence>
<protein>
    <recommendedName>
        <fullName evidence="4">B box-type domain-containing protein</fullName>
    </recommendedName>
</protein>
<evidence type="ECO:0000313" key="6">
    <source>
        <dbReference type="Proteomes" id="UP001529510"/>
    </source>
</evidence>
<feature type="domain" description="B box-type" evidence="4">
    <location>
        <begin position="22"/>
        <end position="63"/>
    </location>
</feature>
<accession>A0ABD0NNZ7</accession>
<name>A0ABD0NNZ7_CIRMR</name>
<evidence type="ECO:0000256" key="2">
    <source>
        <dbReference type="ARBA" id="ARBA00022833"/>
    </source>
</evidence>
<dbReference type="EMBL" id="JAMKFB020000021">
    <property type="protein sequence ID" value="KAL0163417.1"/>
    <property type="molecule type" value="Genomic_DNA"/>
</dbReference>
<dbReference type="Gene3D" id="3.30.160.60">
    <property type="entry name" value="Classic Zinc Finger"/>
    <property type="match status" value="1"/>
</dbReference>
<reference evidence="5 6" key="1">
    <citation type="submission" date="2024-05" db="EMBL/GenBank/DDBJ databases">
        <title>Genome sequencing and assembly of Indian major carp, Cirrhinus mrigala (Hamilton, 1822).</title>
        <authorList>
            <person name="Mohindra V."/>
            <person name="Chowdhury L.M."/>
            <person name="Lal K."/>
            <person name="Jena J.K."/>
        </authorList>
    </citation>
    <scope>NUCLEOTIDE SEQUENCE [LARGE SCALE GENOMIC DNA]</scope>
    <source>
        <strain evidence="5">CM1030</strain>
        <tissue evidence="5">Blood</tissue>
    </source>
</reference>
<dbReference type="InterPro" id="IPR050143">
    <property type="entry name" value="TRIM/RBCC"/>
</dbReference>
<dbReference type="GO" id="GO:0008270">
    <property type="term" value="F:zinc ion binding"/>
    <property type="evidence" value="ECO:0007669"/>
    <property type="project" value="UniProtKB-KW"/>
</dbReference>
<keyword evidence="6" id="KW-1185">Reference proteome</keyword>
<dbReference type="SMART" id="SM00336">
    <property type="entry name" value="BBOX"/>
    <property type="match status" value="1"/>
</dbReference>
<comment type="caution">
    <text evidence="5">The sequence shown here is derived from an EMBL/GenBank/DDBJ whole genome shotgun (WGS) entry which is preliminary data.</text>
</comment>